<reference evidence="9 10" key="1">
    <citation type="submission" date="2014-11" db="EMBL/GenBank/DDBJ databases">
        <authorList>
            <person name="Zhu J."/>
            <person name="Qi W."/>
            <person name="Song R."/>
        </authorList>
    </citation>
    <scope>NUCLEOTIDE SEQUENCE [LARGE SCALE GENOMIC DNA]</scope>
</reference>
<dbReference type="InterPro" id="IPR011992">
    <property type="entry name" value="EF-hand-dom_pair"/>
</dbReference>
<dbReference type="FunFam" id="1.10.238.10:FF:000178">
    <property type="entry name" value="Calmodulin-2 A"/>
    <property type="match status" value="1"/>
</dbReference>
<feature type="domain" description="EF-hand" evidence="8">
    <location>
        <begin position="38"/>
        <end position="73"/>
    </location>
</feature>
<dbReference type="Gene3D" id="1.10.238.10">
    <property type="entry name" value="EF-hand"/>
    <property type="match status" value="1"/>
</dbReference>
<dbReference type="CDD" id="cd00051">
    <property type="entry name" value="EFh"/>
    <property type="match status" value="1"/>
</dbReference>
<name>A0A0G4E8K0_VITBC</name>
<evidence type="ECO:0000256" key="4">
    <source>
        <dbReference type="ARBA" id="ARBA00022737"/>
    </source>
</evidence>
<dbReference type="InParanoid" id="A0A0G4E8K0"/>
<dbReference type="VEuPathDB" id="CryptoDB:Vbra_20074"/>
<dbReference type="InterPro" id="IPR002048">
    <property type="entry name" value="EF_hand_dom"/>
</dbReference>
<dbReference type="PROSITE" id="PS00018">
    <property type="entry name" value="EF_HAND_1"/>
    <property type="match status" value="1"/>
</dbReference>
<evidence type="ECO:0000256" key="1">
    <source>
        <dbReference type="ARBA" id="ARBA00005253"/>
    </source>
</evidence>
<keyword evidence="3" id="KW-0479">Metal-binding</keyword>
<keyword evidence="6" id="KW-0007">Acetylation</keyword>
<dbReference type="SUPFAM" id="SSF47473">
    <property type="entry name" value="EF-hand"/>
    <property type="match status" value="1"/>
</dbReference>
<evidence type="ECO:0000256" key="7">
    <source>
        <dbReference type="SAM" id="MobiDB-lite"/>
    </source>
</evidence>
<accession>A0A0G4E8K0</accession>
<feature type="compositionally biased region" description="Polar residues" evidence="7">
    <location>
        <begin position="1"/>
        <end position="15"/>
    </location>
</feature>
<dbReference type="PANTHER" id="PTHR23048:SF0">
    <property type="entry name" value="CALMODULIN LIKE 3"/>
    <property type="match status" value="1"/>
</dbReference>
<feature type="region of interest" description="Disordered" evidence="7">
    <location>
        <begin position="1"/>
        <end position="28"/>
    </location>
</feature>
<dbReference type="AlphaFoldDB" id="A0A0G4E8K0"/>
<evidence type="ECO:0000256" key="3">
    <source>
        <dbReference type="ARBA" id="ARBA00022723"/>
    </source>
</evidence>
<feature type="region of interest" description="Disordered" evidence="7">
    <location>
        <begin position="197"/>
        <end position="218"/>
    </location>
</feature>
<evidence type="ECO:0000259" key="8">
    <source>
        <dbReference type="PROSITE" id="PS50222"/>
    </source>
</evidence>
<dbReference type="GO" id="GO:0016460">
    <property type="term" value="C:myosin II complex"/>
    <property type="evidence" value="ECO:0007669"/>
    <property type="project" value="TreeGrafter"/>
</dbReference>
<dbReference type="PROSITE" id="PS50222">
    <property type="entry name" value="EF_HAND_2"/>
    <property type="match status" value="1"/>
</dbReference>
<dbReference type="Proteomes" id="UP000041254">
    <property type="component" value="Unassembled WGS sequence"/>
</dbReference>
<gene>
    <name evidence="9" type="ORF">Vbra_20074</name>
</gene>
<dbReference type="SMART" id="SM00054">
    <property type="entry name" value="EFh"/>
    <property type="match status" value="1"/>
</dbReference>
<dbReference type="GO" id="GO:0005509">
    <property type="term" value="F:calcium ion binding"/>
    <property type="evidence" value="ECO:0007669"/>
    <property type="project" value="InterPro"/>
</dbReference>
<keyword evidence="5" id="KW-0106">Calcium</keyword>
<proteinExistence type="inferred from homology"/>
<dbReference type="EMBL" id="CDMY01000047">
    <property type="protein sequence ID" value="CEL92119.1"/>
    <property type="molecule type" value="Genomic_DNA"/>
</dbReference>
<protein>
    <recommendedName>
        <fullName evidence="2">Calmodulin</fullName>
    </recommendedName>
</protein>
<comment type="similarity">
    <text evidence="1">Belongs to the centrin family.</text>
</comment>
<dbReference type="InterPro" id="IPR050230">
    <property type="entry name" value="CALM/Myosin/TropC-like"/>
</dbReference>
<dbReference type="Pfam" id="PF13499">
    <property type="entry name" value="EF-hand_7"/>
    <property type="match status" value="1"/>
</dbReference>
<organism evidence="9 10">
    <name type="scientific">Vitrella brassicaformis (strain CCMP3155)</name>
    <dbReference type="NCBI Taxonomy" id="1169540"/>
    <lineage>
        <taxon>Eukaryota</taxon>
        <taxon>Sar</taxon>
        <taxon>Alveolata</taxon>
        <taxon>Colpodellida</taxon>
        <taxon>Vitrellaceae</taxon>
        <taxon>Vitrella</taxon>
    </lineage>
</organism>
<dbReference type="InterPro" id="IPR018247">
    <property type="entry name" value="EF_Hand_1_Ca_BS"/>
</dbReference>
<keyword evidence="10" id="KW-1185">Reference proteome</keyword>
<evidence type="ECO:0000256" key="2">
    <source>
        <dbReference type="ARBA" id="ARBA00020786"/>
    </source>
</evidence>
<evidence type="ECO:0000313" key="9">
    <source>
        <dbReference type="EMBL" id="CEL92119.1"/>
    </source>
</evidence>
<dbReference type="OrthoDB" id="26525at2759"/>
<dbReference type="OMA" id="WEFDENM"/>
<evidence type="ECO:0000256" key="6">
    <source>
        <dbReference type="ARBA" id="ARBA00022990"/>
    </source>
</evidence>
<sequence length="218" mass="25110">MAGPTASSALSTQRAGPQGLPQPLSMSEGQQEEQISLVEYEALKRVFAIIDADRDGKLSWQELADVLNKLGAPMHKREIELMVWEVDDDLDHSISWEEFLIMYQRCINDKTGLEPRKLFHLVQFLMYDKHFEGRINVEQTLQILFVRYGRELLDQEIHAIFGEEDKGPDGQEKRITFSEYLARVDRRLTRLRNTKKGVSYPRGVSQHSRRVSHAPTAS</sequence>
<dbReference type="PANTHER" id="PTHR23048">
    <property type="entry name" value="MYOSIN LIGHT CHAIN 1, 3"/>
    <property type="match status" value="1"/>
</dbReference>
<dbReference type="PhylomeDB" id="A0A0G4E8K0"/>
<evidence type="ECO:0000256" key="5">
    <source>
        <dbReference type="ARBA" id="ARBA00022837"/>
    </source>
</evidence>
<dbReference type="STRING" id="1169540.A0A0G4E8K0"/>
<evidence type="ECO:0000313" key="10">
    <source>
        <dbReference type="Proteomes" id="UP000041254"/>
    </source>
</evidence>
<keyword evidence="4" id="KW-0677">Repeat</keyword>